<dbReference type="AlphaFoldDB" id="H2ESU6"/>
<dbReference type="EMBL" id="JQ061319">
    <property type="protein sequence ID" value="AEX16064.1"/>
    <property type="molecule type" value="Genomic_DNA"/>
</dbReference>
<keyword evidence="1" id="KW-0472">Membrane</keyword>
<evidence type="ECO:0000313" key="2">
    <source>
        <dbReference type="EMBL" id="AEX16064.1"/>
    </source>
</evidence>
<protein>
    <submittedName>
        <fullName evidence="2">NADH dehydrogenase subunit 6</fullName>
    </submittedName>
</protein>
<feature type="transmembrane region" description="Helical" evidence="1">
    <location>
        <begin position="42"/>
        <end position="62"/>
    </location>
</feature>
<sequence>MLITTFMIPFFDTLVSMGAAILLMALFSTLVIAGFLNSWFSFVLFLVYVSGLLVLFSYMLAMSPNSQGVVGYKFSYFIYGFVVLLVSIFCFSLLGFPDFVLSFEWEVISLFSLWNMGIYWLMMVVLLLALIMVVSLCFKSPSPLRPFMSLFG</sequence>
<accession>H2ESU6</accession>
<proteinExistence type="predicted"/>
<feature type="transmembrane region" description="Helical" evidence="1">
    <location>
        <begin position="117"/>
        <end position="138"/>
    </location>
</feature>
<keyword evidence="1" id="KW-1133">Transmembrane helix</keyword>
<name>H2ESU6_9BILA</name>
<geneLocation type="mitochondrion" evidence="2"/>
<gene>
    <name evidence="2" type="primary">NAD6</name>
</gene>
<organism evidence="2">
    <name type="scientific">Flustra foliacea</name>
    <name type="common">greater hornwrack</name>
    <dbReference type="NCBI Taxonomy" id="478208"/>
    <lineage>
        <taxon>Eukaryota</taxon>
        <taxon>Metazoa</taxon>
        <taxon>Spiralia</taxon>
        <taxon>Lophotrochozoa</taxon>
        <taxon>Bryozoa</taxon>
        <taxon>Gymnolaemata</taxon>
        <taxon>Cheilostomatida</taxon>
        <taxon>Flustrina</taxon>
        <taxon>Flustroidea</taxon>
        <taxon>Flustridae</taxon>
        <taxon>Flustra</taxon>
    </lineage>
</organism>
<feature type="transmembrane region" description="Helical" evidence="1">
    <location>
        <begin position="74"/>
        <end position="97"/>
    </location>
</feature>
<keyword evidence="2" id="KW-0496">Mitochondrion</keyword>
<reference evidence="2" key="1">
    <citation type="journal article" date="2011" name="BMC Genomics">
        <title>The complete mitochondrial genome of Flustra foliacea (Ectoprocta, Cheilostomata) - compositional bias affects phylogenetic analyses of lophotrochozoan relationships.</title>
        <authorList>
            <person name="Nesnidal M.P."/>
            <person name="Helmkampf M."/>
            <person name="Bruchhaus I."/>
            <person name="Hausdorf B."/>
        </authorList>
    </citation>
    <scope>NUCLEOTIDE SEQUENCE</scope>
</reference>
<feature type="transmembrane region" description="Helical" evidence="1">
    <location>
        <begin position="12"/>
        <end position="36"/>
    </location>
</feature>
<evidence type="ECO:0000256" key="1">
    <source>
        <dbReference type="SAM" id="Phobius"/>
    </source>
</evidence>
<keyword evidence="1" id="KW-0812">Transmembrane</keyword>